<accession>U5CZR5</accession>
<gene>
    <name evidence="8" type="ORF">AMTR_s00067p00137560</name>
</gene>
<dbReference type="InterPro" id="IPR008801">
    <property type="entry name" value="RALF"/>
</dbReference>
<feature type="compositionally biased region" description="Basic and acidic residues" evidence="6">
    <location>
        <begin position="83"/>
        <end position="97"/>
    </location>
</feature>
<proteinExistence type="inferred from homology"/>
<evidence type="ECO:0000256" key="7">
    <source>
        <dbReference type="SAM" id="SignalP"/>
    </source>
</evidence>
<evidence type="ECO:0000256" key="1">
    <source>
        <dbReference type="ARBA" id="ARBA00009178"/>
    </source>
</evidence>
<evidence type="ECO:0000256" key="4">
    <source>
        <dbReference type="ARBA" id="ARBA00023157"/>
    </source>
</evidence>
<organism evidence="8 9">
    <name type="scientific">Amborella trichopoda</name>
    <dbReference type="NCBI Taxonomy" id="13333"/>
    <lineage>
        <taxon>Eukaryota</taxon>
        <taxon>Viridiplantae</taxon>
        <taxon>Streptophyta</taxon>
        <taxon>Embryophyta</taxon>
        <taxon>Tracheophyta</taxon>
        <taxon>Spermatophyta</taxon>
        <taxon>Magnoliopsida</taxon>
        <taxon>Amborellales</taxon>
        <taxon>Amborellaceae</taxon>
        <taxon>Amborella</taxon>
    </lineage>
</organism>
<name>U5CZR5_AMBTC</name>
<dbReference type="AlphaFoldDB" id="U5CZR5"/>
<evidence type="ECO:0000313" key="8">
    <source>
        <dbReference type="EMBL" id="ERN18856.1"/>
    </source>
</evidence>
<evidence type="ECO:0000256" key="6">
    <source>
        <dbReference type="SAM" id="MobiDB-lite"/>
    </source>
</evidence>
<dbReference type="Proteomes" id="UP000017836">
    <property type="component" value="Unassembled WGS sequence"/>
</dbReference>
<dbReference type="GO" id="GO:0005179">
    <property type="term" value="F:hormone activity"/>
    <property type="evidence" value="ECO:0007669"/>
    <property type="project" value="UniProtKB-KW"/>
</dbReference>
<keyword evidence="3 7" id="KW-0732">Signal</keyword>
<evidence type="ECO:0000256" key="5">
    <source>
        <dbReference type="ARBA" id="ARBA00037228"/>
    </source>
</evidence>
<feature type="signal peptide" evidence="7">
    <location>
        <begin position="1"/>
        <end position="22"/>
    </location>
</feature>
<comment type="function">
    <text evidence="5">Cell signaling peptide that may regulate plant stress, growth, and development. Mediates a rapid alkalinization of extracellular space by mediating a transient increase in the cytoplasmic Ca(2+) concentration leading to a calcium-dependent signaling events through a cell surface receptor and a concomitant activation of some intracellular mitogen-activated protein kinases.</text>
</comment>
<dbReference type="EMBL" id="KI392078">
    <property type="protein sequence ID" value="ERN18856.1"/>
    <property type="molecule type" value="Genomic_DNA"/>
</dbReference>
<dbReference type="PANTHER" id="PTHR34270">
    <property type="entry name" value="PROTEIN RALF-LIKE 15-RELATED"/>
    <property type="match status" value="1"/>
</dbReference>
<dbReference type="Gramene" id="ERN18856">
    <property type="protein sequence ID" value="ERN18856"/>
    <property type="gene ID" value="AMTR_s00067p00137560"/>
</dbReference>
<evidence type="ECO:0000256" key="3">
    <source>
        <dbReference type="ARBA" id="ARBA00022729"/>
    </source>
</evidence>
<protein>
    <submittedName>
        <fullName evidence="8">Uncharacterized protein</fullName>
    </submittedName>
</protein>
<keyword evidence="4" id="KW-1015">Disulfide bond</keyword>
<keyword evidence="9" id="KW-1185">Reference proteome</keyword>
<keyword evidence="2" id="KW-0372">Hormone</keyword>
<evidence type="ECO:0000313" key="9">
    <source>
        <dbReference type="Proteomes" id="UP000017836"/>
    </source>
</evidence>
<feature type="chain" id="PRO_5004658528" evidence="7">
    <location>
        <begin position="23"/>
        <end position="97"/>
    </location>
</feature>
<reference evidence="9" key="1">
    <citation type="journal article" date="2013" name="Science">
        <title>The Amborella genome and the evolution of flowering plants.</title>
        <authorList>
            <consortium name="Amborella Genome Project"/>
        </authorList>
    </citation>
    <scope>NUCLEOTIDE SEQUENCE [LARGE SCALE GENOMIC DNA]</scope>
</reference>
<dbReference type="HOGENOM" id="CLU_2349558_0_0_1"/>
<evidence type="ECO:0000256" key="2">
    <source>
        <dbReference type="ARBA" id="ARBA00022702"/>
    </source>
</evidence>
<feature type="region of interest" description="Disordered" evidence="6">
    <location>
        <begin position="74"/>
        <end position="97"/>
    </location>
</feature>
<dbReference type="PANTHER" id="PTHR34270:SF3">
    <property type="entry name" value="PROTEIN RALF-LIKE 16-RELATED"/>
    <property type="match status" value="1"/>
</dbReference>
<comment type="similarity">
    <text evidence="1">Belongs to the plant rapid alkalinization factor (RALF) family.</text>
</comment>
<dbReference type="Pfam" id="PF05498">
    <property type="entry name" value="RALF"/>
    <property type="match status" value="1"/>
</dbReference>
<sequence length="97" mass="10633">MASITKTHLRLLSLALFMVAMAIVFTEAAAHKSAIDRHLKSKFRDQEINIGNDPLKNGDGIPCDKQQHGANCRMGVQKPYNRGCEKSKGCGTDPHAK</sequence>